<dbReference type="GO" id="GO:0016020">
    <property type="term" value="C:membrane"/>
    <property type="evidence" value="ECO:0007669"/>
    <property type="project" value="InterPro"/>
</dbReference>
<dbReference type="Proteomes" id="UP000632828">
    <property type="component" value="Unassembled WGS sequence"/>
</dbReference>
<dbReference type="InterPro" id="IPR017871">
    <property type="entry name" value="ABC_transporter-like_CS"/>
</dbReference>
<evidence type="ECO:0000259" key="9">
    <source>
        <dbReference type="PROSITE" id="PS50893"/>
    </source>
</evidence>
<dbReference type="PANTHER" id="PTHR42781:SF8">
    <property type="entry name" value="BICARBONATE TRANSPORT ATP-BINDING PROTEIN CMPC"/>
    <property type="match status" value="1"/>
</dbReference>
<dbReference type="Pfam" id="PF00005">
    <property type="entry name" value="ABC_tran"/>
    <property type="match status" value="1"/>
</dbReference>
<comment type="caution">
    <text evidence="10">The sequence shown here is derived from an EMBL/GenBank/DDBJ whole genome shotgun (WGS) entry which is preliminary data.</text>
</comment>
<dbReference type="SMART" id="SM00382">
    <property type="entry name" value="AAA"/>
    <property type="match status" value="1"/>
</dbReference>
<dbReference type="SUPFAM" id="SSF52540">
    <property type="entry name" value="P-loop containing nucleoside triphosphate hydrolases"/>
    <property type="match status" value="1"/>
</dbReference>
<proteinExistence type="predicted"/>
<dbReference type="InterPro" id="IPR027417">
    <property type="entry name" value="P-loop_NTPase"/>
</dbReference>
<dbReference type="InterPro" id="IPR003439">
    <property type="entry name" value="ABC_transporter-like_ATP-bd"/>
</dbReference>
<keyword evidence="11" id="KW-1185">Reference proteome</keyword>
<evidence type="ECO:0000256" key="3">
    <source>
        <dbReference type="ARBA" id="ARBA00022496"/>
    </source>
</evidence>
<evidence type="ECO:0000256" key="2">
    <source>
        <dbReference type="ARBA" id="ARBA00022475"/>
    </source>
</evidence>
<evidence type="ECO:0000313" key="10">
    <source>
        <dbReference type="EMBL" id="MBD1399734.1"/>
    </source>
</evidence>
<keyword evidence="5 10" id="KW-0067">ATP-binding</keyword>
<dbReference type="GO" id="GO:0005524">
    <property type="term" value="F:ATP binding"/>
    <property type="evidence" value="ECO:0007669"/>
    <property type="project" value="UniProtKB-KW"/>
</dbReference>
<sequence>MIQVHVSKRLHTAEGPMDLVFSGTIEQGEFITLFGPSGAGKTTLLRMIAGLTTPDSGTIIVDGQPWFDSGRRINLSPRRRSIGMVFQDYALFPNLTVAENIGLALPREKRGVIVGELLEVAGLQELAGRKPDKLSGGQRQRVALARALALKPTILLLDEPLSALDLQMRLKLQDELLRLHQRYQPTTLLVSHDLSEVFRLSRRVFVLDRGEVTRSGSPTEVFSQSKISNKFRFNGEVVHIKPSGVVYIVHVLVGQDIVQVIASEREIATLKVGKRVLIASKAFNPLIMPLDE</sequence>
<evidence type="ECO:0000256" key="8">
    <source>
        <dbReference type="ARBA" id="ARBA00023136"/>
    </source>
</evidence>
<organism evidence="10 11">
    <name type="scientific">Pelovirga terrestris</name>
    <dbReference type="NCBI Taxonomy" id="2771352"/>
    <lineage>
        <taxon>Bacteria</taxon>
        <taxon>Pseudomonadati</taxon>
        <taxon>Thermodesulfobacteriota</taxon>
        <taxon>Desulfuromonadia</taxon>
        <taxon>Geobacterales</taxon>
        <taxon>Geobacteraceae</taxon>
        <taxon>Pelovirga</taxon>
    </lineage>
</organism>
<keyword evidence="3" id="KW-0410">Iron transport</keyword>
<feature type="domain" description="ABC transporter" evidence="9">
    <location>
        <begin position="1"/>
        <end position="234"/>
    </location>
</feature>
<dbReference type="Gene3D" id="3.40.50.300">
    <property type="entry name" value="P-loop containing nucleotide triphosphate hydrolases"/>
    <property type="match status" value="1"/>
</dbReference>
<dbReference type="GO" id="GO:0016887">
    <property type="term" value="F:ATP hydrolysis activity"/>
    <property type="evidence" value="ECO:0007669"/>
    <property type="project" value="InterPro"/>
</dbReference>
<dbReference type="CDD" id="cd03259">
    <property type="entry name" value="ABC_Carb_Solutes_like"/>
    <property type="match status" value="1"/>
</dbReference>
<keyword evidence="7" id="KW-0406">Ion transport</keyword>
<accession>A0A8J6UNL7</accession>
<keyword evidence="4" id="KW-0547">Nucleotide-binding</keyword>
<dbReference type="PROSITE" id="PS00211">
    <property type="entry name" value="ABC_TRANSPORTER_1"/>
    <property type="match status" value="1"/>
</dbReference>
<dbReference type="PROSITE" id="PS50893">
    <property type="entry name" value="ABC_TRANSPORTER_2"/>
    <property type="match status" value="1"/>
</dbReference>
<keyword evidence="6" id="KW-0408">Iron</keyword>
<dbReference type="InterPro" id="IPR003593">
    <property type="entry name" value="AAA+_ATPase"/>
</dbReference>
<name>A0A8J6UNL7_9BACT</name>
<dbReference type="PANTHER" id="PTHR42781">
    <property type="entry name" value="SPERMIDINE/PUTRESCINE IMPORT ATP-BINDING PROTEIN POTA"/>
    <property type="match status" value="1"/>
</dbReference>
<evidence type="ECO:0000256" key="1">
    <source>
        <dbReference type="ARBA" id="ARBA00022448"/>
    </source>
</evidence>
<protein>
    <submittedName>
        <fullName evidence="10">ATP-binding cassette domain-containing protein</fullName>
    </submittedName>
</protein>
<dbReference type="InterPro" id="IPR015853">
    <property type="entry name" value="ABC_transpr_FbpC"/>
</dbReference>
<reference evidence="10" key="1">
    <citation type="submission" date="2020-09" db="EMBL/GenBank/DDBJ databases">
        <title>Pelobacter alkaliphilus sp. nov., a novel anaerobic arsenate-reducing bacterium from terrestrial mud volcano.</title>
        <authorList>
            <person name="Khomyakova M.A."/>
            <person name="Merkel A.Y."/>
            <person name="Slobodkin A.I."/>
        </authorList>
    </citation>
    <scope>NUCLEOTIDE SEQUENCE</scope>
    <source>
        <strain evidence="10">M08fum</strain>
    </source>
</reference>
<dbReference type="GO" id="GO:0015408">
    <property type="term" value="F:ABC-type ferric iron transporter activity"/>
    <property type="evidence" value="ECO:0007669"/>
    <property type="project" value="InterPro"/>
</dbReference>
<dbReference type="InterPro" id="IPR050093">
    <property type="entry name" value="ABC_SmlMolc_Importer"/>
</dbReference>
<evidence type="ECO:0000313" key="11">
    <source>
        <dbReference type="Proteomes" id="UP000632828"/>
    </source>
</evidence>
<evidence type="ECO:0000256" key="4">
    <source>
        <dbReference type="ARBA" id="ARBA00022741"/>
    </source>
</evidence>
<dbReference type="EMBL" id="JACWUN010000003">
    <property type="protein sequence ID" value="MBD1399734.1"/>
    <property type="molecule type" value="Genomic_DNA"/>
</dbReference>
<dbReference type="AlphaFoldDB" id="A0A8J6UNL7"/>
<dbReference type="RefSeq" id="WP_191154009.1">
    <property type="nucleotide sequence ID" value="NZ_JACWUN010000003.1"/>
</dbReference>
<gene>
    <name evidence="10" type="ORF">ICT70_03530</name>
</gene>
<keyword evidence="1" id="KW-0813">Transport</keyword>
<keyword evidence="8" id="KW-0472">Membrane</keyword>
<evidence type="ECO:0000256" key="7">
    <source>
        <dbReference type="ARBA" id="ARBA00023065"/>
    </source>
</evidence>
<evidence type="ECO:0000256" key="5">
    <source>
        <dbReference type="ARBA" id="ARBA00022840"/>
    </source>
</evidence>
<evidence type="ECO:0000256" key="6">
    <source>
        <dbReference type="ARBA" id="ARBA00023004"/>
    </source>
</evidence>
<keyword evidence="2" id="KW-1003">Cell membrane</keyword>